<accession>A0A2S8GKX9</accession>
<feature type="transmembrane region" description="Helical" evidence="1">
    <location>
        <begin position="389"/>
        <end position="413"/>
    </location>
</feature>
<dbReference type="EMBL" id="PUHZ01000016">
    <property type="protein sequence ID" value="PQO45105.1"/>
    <property type="molecule type" value="Genomic_DNA"/>
</dbReference>
<keyword evidence="1" id="KW-0472">Membrane</keyword>
<feature type="transmembrane region" description="Helical" evidence="1">
    <location>
        <begin position="241"/>
        <end position="260"/>
    </location>
</feature>
<feature type="transmembrane region" description="Helical" evidence="1">
    <location>
        <begin position="93"/>
        <end position="120"/>
    </location>
</feature>
<keyword evidence="1" id="KW-1133">Transmembrane helix</keyword>
<evidence type="ECO:0000313" key="3">
    <source>
        <dbReference type="Proteomes" id="UP000237819"/>
    </source>
</evidence>
<feature type="transmembrane region" description="Helical" evidence="1">
    <location>
        <begin position="312"/>
        <end position="330"/>
    </location>
</feature>
<dbReference type="RefSeq" id="WP_105336505.1">
    <property type="nucleotide sequence ID" value="NZ_PUHZ01000016.1"/>
</dbReference>
<dbReference type="OrthoDB" id="278798at2"/>
<comment type="caution">
    <text evidence="2">The sequence shown here is derived from an EMBL/GenBank/DDBJ whole genome shotgun (WGS) entry which is preliminary data.</text>
</comment>
<feature type="transmembrane region" description="Helical" evidence="1">
    <location>
        <begin position="507"/>
        <end position="527"/>
    </location>
</feature>
<dbReference type="Proteomes" id="UP000237819">
    <property type="component" value="Unassembled WGS sequence"/>
</dbReference>
<evidence type="ECO:0000256" key="1">
    <source>
        <dbReference type="SAM" id="Phobius"/>
    </source>
</evidence>
<protein>
    <submittedName>
        <fullName evidence="2">Uncharacterized protein</fullName>
    </submittedName>
</protein>
<evidence type="ECO:0000313" key="2">
    <source>
        <dbReference type="EMBL" id="PQO45105.1"/>
    </source>
</evidence>
<proteinExistence type="predicted"/>
<feature type="transmembrane region" description="Helical" evidence="1">
    <location>
        <begin position="350"/>
        <end position="368"/>
    </location>
</feature>
<feature type="transmembrane region" description="Helical" evidence="1">
    <location>
        <begin position="12"/>
        <end position="35"/>
    </location>
</feature>
<dbReference type="AlphaFoldDB" id="A0A2S8GKX9"/>
<feature type="transmembrane region" description="Helical" evidence="1">
    <location>
        <begin position="425"/>
        <end position="450"/>
    </location>
</feature>
<feature type="transmembrane region" description="Helical" evidence="1">
    <location>
        <begin position="457"/>
        <end position="476"/>
    </location>
</feature>
<feature type="transmembrane region" description="Helical" evidence="1">
    <location>
        <begin position="180"/>
        <end position="202"/>
    </location>
</feature>
<organism evidence="2 3">
    <name type="scientific">Blastopirellula marina</name>
    <dbReference type="NCBI Taxonomy" id="124"/>
    <lineage>
        <taxon>Bacteria</taxon>
        <taxon>Pseudomonadati</taxon>
        <taxon>Planctomycetota</taxon>
        <taxon>Planctomycetia</taxon>
        <taxon>Pirellulales</taxon>
        <taxon>Pirellulaceae</taxon>
        <taxon>Blastopirellula</taxon>
    </lineage>
</organism>
<sequence>MRGLIGKEWRENQFVLLLCGGWMLLGAVYCIGYEVAYQFRAAIGSFSGIAMLYAVCAALYLAMRTSQGEQADGTLGFTASLPVSLRKVAAARIIVAAATLALPILSAAALLTLAFVSGLIEQAAPRPFPYEVRLPDRETASLLTSLEQLWSVAAIASLGGTQLLLWLCLLGCWLRSQTQVGFLGAVLGLGSMIFQGIFWFSAARPAMWQLVYGAFLPQSLAIQWGYGAEQGGYTDHELAQYRWISLAFAIVVQLLIGLFFTTQYGRLRGPAAEKKGSRWRWRLPAMWSYIPVRPWSPMSALVWVEMRQAFPLVLYGFVLALLVTAVTLVMEGHETYSLEESFRSQLPHTVFFVGMLWSTVVAAGLFSADLGDRLGSFWRSRPISPAAWFWTKYLVGLLMVLIVLDGVSIVVAWNSPRNGPTEGMSWAFVACFPILHAWIYTLAVLGTCWLRKPVLGGFLAIVAYALFMTVVTSFPATNWLEPVTVYNALLMAERQGSVSFWEHGYPIAYGGLVLSLLLFAFVAARAARPLEPEGTLLALGR</sequence>
<keyword evidence="1" id="KW-0812">Transmembrane</keyword>
<feature type="transmembrane region" description="Helical" evidence="1">
    <location>
        <begin position="149"/>
        <end position="173"/>
    </location>
</feature>
<feature type="transmembrane region" description="Helical" evidence="1">
    <location>
        <begin position="41"/>
        <end position="62"/>
    </location>
</feature>
<name>A0A2S8GKX9_9BACT</name>
<gene>
    <name evidence="2" type="ORF">C5Y93_16360</name>
</gene>
<reference evidence="2 3" key="1">
    <citation type="submission" date="2018-02" db="EMBL/GenBank/DDBJ databases">
        <title>Comparative genomes isolates from brazilian mangrove.</title>
        <authorList>
            <person name="Araujo J.E."/>
            <person name="Taketani R.G."/>
            <person name="Silva M.C.P."/>
            <person name="Loureco M.V."/>
            <person name="Andreote F.D."/>
        </authorList>
    </citation>
    <scope>NUCLEOTIDE SEQUENCE [LARGE SCALE GENOMIC DNA]</scope>
    <source>
        <strain evidence="2 3">Nap-Phe MGV</strain>
    </source>
</reference>